<reference evidence="3" key="1">
    <citation type="submission" date="2023-01" db="EMBL/GenBank/DDBJ databases">
        <title>The diversity of Class Acidimicrobiia in South China Sea sediment environments and the proposal of Iamia marina sp. nov., a novel species of the genus Iamia.</title>
        <authorList>
            <person name="He Y."/>
            <person name="Tian X."/>
        </authorList>
    </citation>
    <scope>NUCLEOTIDE SEQUENCE</scope>
    <source>
        <strain evidence="3">DSM 19957</strain>
    </source>
</reference>
<comment type="similarity">
    <text evidence="1">Belongs to the NAD(P)-dependent epimerase/dehydratase family.</text>
</comment>
<proteinExistence type="inferred from homology"/>
<sequence length="350" mass="38443">MKVLVTGSAGLIGSEAAAFFDSLGFAVDGLDNNTRADFFGPRGDTTWNRQRLEATLDHYTHVELDIRDREAVDRLIARGGHDLVIHAAAQPSHDLAASRPFDDFDTNAVGTLNLLEACRRHRPDVVFITVSTNKVYGDNPNRLPLVELETRYDYADPADAEGIDETMSIEGCLHSLFGASKVAADVLTQEYGRYFGMRTGAFRGGCLTGPHHSGVELHGFLSYLVAQAVTGGPYTIFGYKGKQVRDQLHSADVVSAFWAFAQDPRPGEVYNLGGGKANAASLLELVEMVAERSGTRPELTWDDTNRVGDHICYYTDMGKFREHFPGWRQEWALDAIVDEMVGAVATSHRS</sequence>
<protein>
    <submittedName>
        <fullName evidence="3">NAD-dependent epimerase/dehydratase family protein</fullName>
    </submittedName>
</protein>
<feature type="domain" description="NAD-dependent epimerase/dehydratase" evidence="2">
    <location>
        <begin position="3"/>
        <end position="273"/>
    </location>
</feature>
<accession>A0AAE9YA30</accession>
<dbReference type="KEGG" id="ima:PO878_07695"/>
<dbReference type="Pfam" id="PF01370">
    <property type="entry name" value="Epimerase"/>
    <property type="match status" value="1"/>
</dbReference>
<dbReference type="InterPro" id="IPR036291">
    <property type="entry name" value="NAD(P)-bd_dom_sf"/>
</dbReference>
<gene>
    <name evidence="3" type="ORF">PO878_07695</name>
</gene>
<organism evidence="3 4">
    <name type="scientific">Iamia majanohamensis</name>
    <dbReference type="NCBI Taxonomy" id="467976"/>
    <lineage>
        <taxon>Bacteria</taxon>
        <taxon>Bacillati</taxon>
        <taxon>Actinomycetota</taxon>
        <taxon>Acidimicrobiia</taxon>
        <taxon>Acidimicrobiales</taxon>
        <taxon>Iamiaceae</taxon>
        <taxon>Iamia</taxon>
    </lineage>
</organism>
<evidence type="ECO:0000256" key="1">
    <source>
        <dbReference type="ARBA" id="ARBA00007637"/>
    </source>
</evidence>
<dbReference type="InterPro" id="IPR001509">
    <property type="entry name" value="Epimerase_deHydtase"/>
</dbReference>
<dbReference type="Proteomes" id="UP001216390">
    <property type="component" value="Chromosome"/>
</dbReference>
<name>A0AAE9YA30_9ACTN</name>
<dbReference type="AlphaFoldDB" id="A0AAE9YA30"/>
<keyword evidence="4" id="KW-1185">Reference proteome</keyword>
<dbReference type="Gene3D" id="3.40.50.720">
    <property type="entry name" value="NAD(P)-binding Rossmann-like Domain"/>
    <property type="match status" value="1"/>
</dbReference>
<dbReference type="RefSeq" id="WP_272738127.1">
    <property type="nucleotide sequence ID" value="NZ_CP116942.1"/>
</dbReference>
<evidence type="ECO:0000313" key="3">
    <source>
        <dbReference type="EMBL" id="WCO68611.1"/>
    </source>
</evidence>
<dbReference type="SUPFAM" id="SSF51735">
    <property type="entry name" value="NAD(P)-binding Rossmann-fold domains"/>
    <property type="match status" value="1"/>
</dbReference>
<evidence type="ECO:0000259" key="2">
    <source>
        <dbReference type="Pfam" id="PF01370"/>
    </source>
</evidence>
<evidence type="ECO:0000313" key="4">
    <source>
        <dbReference type="Proteomes" id="UP001216390"/>
    </source>
</evidence>
<dbReference type="PANTHER" id="PTHR43000">
    <property type="entry name" value="DTDP-D-GLUCOSE 4,6-DEHYDRATASE-RELATED"/>
    <property type="match status" value="1"/>
</dbReference>
<dbReference type="EMBL" id="CP116942">
    <property type="protein sequence ID" value="WCO68611.1"/>
    <property type="molecule type" value="Genomic_DNA"/>
</dbReference>